<dbReference type="Pfam" id="PF01794">
    <property type="entry name" value="Ferric_reduct"/>
    <property type="match status" value="1"/>
</dbReference>
<evidence type="ECO:0000313" key="9">
    <source>
        <dbReference type="RefSeq" id="XP_026656948.2"/>
    </source>
</evidence>
<feature type="domain" description="FAD-binding FR-type" evidence="7">
    <location>
        <begin position="301"/>
        <end position="420"/>
    </location>
</feature>
<keyword evidence="3 6" id="KW-1133">Transmembrane helix</keyword>
<dbReference type="RefSeq" id="XP_026656948.2">
    <property type="nucleotide sequence ID" value="XM_026801147.2"/>
</dbReference>
<organism evidence="8 9">
    <name type="scientific">Phoenix dactylifera</name>
    <name type="common">Date palm</name>
    <dbReference type="NCBI Taxonomy" id="42345"/>
    <lineage>
        <taxon>Eukaryota</taxon>
        <taxon>Viridiplantae</taxon>
        <taxon>Streptophyta</taxon>
        <taxon>Embryophyta</taxon>
        <taxon>Tracheophyta</taxon>
        <taxon>Spermatophyta</taxon>
        <taxon>Magnoliopsida</taxon>
        <taxon>Liliopsida</taxon>
        <taxon>Arecaceae</taxon>
        <taxon>Coryphoideae</taxon>
        <taxon>Phoeniceae</taxon>
        <taxon>Phoenix</taxon>
    </lineage>
</organism>
<dbReference type="InterPro" id="IPR039261">
    <property type="entry name" value="FNR_nucleotide-bd"/>
</dbReference>
<dbReference type="CDD" id="cd06186">
    <property type="entry name" value="NOX_Duox_like_FAD_NADP"/>
    <property type="match status" value="1"/>
</dbReference>
<keyword evidence="2 6" id="KW-0812">Transmembrane</keyword>
<feature type="transmembrane region" description="Helical" evidence="6">
    <location>
        <begin position="582"/>
        <end position="602"/>
    </location>
</feature>
<evidence type="ECO:0000256" key="4">
    <source>
        <dbReference type="ARBA" id="ARBA00023002"/>
    </source>
</evidence>
<dbReference type="AlphaFoldDB" id="A0A8B8J021"/>
<feature type="transmembrane region" description="Helical" evidence="6">
    <location>
        <begin position="538"/>
        <end position="562"/>
    </location>
</feature>
<accession>A0A8B8J021</accession>
<proteinExistence type="predicted"/>
<dbReference type="PROSITE" id="PS51384">
    <property type="entry name" value="FAD_FR"/>
    <property type="match status" value="1"/>
</dbReference>
<keyword evidence="5 6" id="KW-0472">Membrane</keyword>
<dbReference type="SFLD" id="SFLDG01168">
    <property type="entry name" value="Ferric_reductase_subgroup_(FRE"/>
    <property type="match status" value="1"/>
</dbReference>
<dbReference type="Pfam" id="PF08030">
    <property type="entry name" value="NAD_binding_6"/>
    <property type="match status" value="1"/>
</dbReference>
<dbReference type="PANTHER" id="PTHR11972">
    <property type="entry name" value="NADPH OXIDASE"/>
    <property type="match status" value="1"/>
</dbReference>
<reference evidence="9" key="2">
    <citation type="submission" date="2025-08" db="UniProtKB">
        <authorList>
            <consortium name="RefSeq"/>
        </authorList>
    </citation>
    <scope>IDENTIFICATION</scope>
    <source>
        <tissue evidence="9">Young leaves</tissue>
    </source>
</reference>
<feature type="transmembrane region" description="Helical" evidence="6">
    <location>
        <begin position="289"/>
        <end position="306"/>
    </location>
</feature>
<feature type="transmembrane region" description="Helical" evidence="6">
    <location>
        <begin position="237"/>
        <end position="254"/>
    </location>
</feature>
<feature type="transmembrane region" description="Helical" evidence="6">
    <location>
        <begin position="100"/>
        <end position="128"/>
    </location>
</feature>
<dbReference type="SFLD" id="SFLDS00052">
    <property type="entry name" value="Ferric_Reductase_Domain"/>
    <property type="match status" value="1"/>
</dbReference>
<evidence type="ECO:0000313" key="8">
    <source>
        <dbReference type="Proteomes" id="UP000228380"/>
    </source>
</evidence>
<dbReference type="Proteomes" id="UP000228380">
    <property type="component" value="Chromosome 14"/>
</dbReference>
<dbReference type="InterPro" id="IPR013112">
    <property type="entry name" value="FAD-bd_8"/>
</dbReference>
<dbReference type="InterPro" id="IPR017927">
    <property type="entry name" value="FAD-bd_FR_type"/>
</dbReference>
<dbReference type="PANTHER" id="PTHR11972:SF155">
    <property type="entry name" value="FERRIC REDUCTION OXIDASE 8, MITOCHONDRIAL"/>
    <property type="match status" value="1"/>
</dbReference>
<sequence>MAPNSTILSSLKLAMILVLAAWICMWILRPTQLWKKSWHVAEDRANATILGDYGLNVVVFCFPVLAVATLGYTYLHLCVSKGRLSRQRISLMTNFSSPLIISRPVGILSGLELLFAAVFVLFLVWTYYSNVSGDFKKMPPYKPLQLNRWQLKMMRMGVRIGSLSEACLALLLLPILRGMAVFRIVGIQFEASVRYHMWIGNAMILLSVLHGITIMSVWAVKRSFLEEITKWQRTGRVYIAGAIALVTGVIIWLTSLPPVRRKQFKLFYLAHHLYMVFILFFLLHAGAGHFYLVIAGVLLFALDKILRVMQSRRETCLISACVLPCKAVELTLPKHPSMKYTPTSSIFIKIPAISKFQWHPFSIISSSNMDDDRFSVLVKCQGQWTNALFDMVNSMADAGSGNMNSLCVAVEGPYGPATFPHQRYDSLVLVAGGSGITPFLSILQDAASRNGNISKYPTKIQLIYVVKRLQDLSMLTPISPLLINQSGELGHLKLKIFVTQEEGTTTIVREMFNDLPQVKTIVMDRNSSVNIMARPEGLLWKATITMLSFLTFLASLVCLSHIFIHQGKKSSESKYPSWVNDLLVLCSFVIATSSCSVATVLLRWRKSANNVQLLSRKYTESAEMHYSRQLKGALEEHEINFGRRPNLIDILSELSAEIEESKVGVFVCGPYSMRESVATFCRAYLQKSNGGDSKQKCHFNYHSVNFSL</sequence>
<feature type="transmembrane region" description="Helical" evidence="6">
    <location>
        <begin position="156"/>
        <end position="176"/>
    </location>
</feature>
<dbReference type="InterPro" id="IPR013121">
    <property type="entry name" value="Fe_red_NAD-bd_6"/>
</dbReference>
<evidence type="ECO:0000256" key="5">
    <source>
        <dbReference type="ARBA" id="ARBA00023136"/>
    </source>
</evidence>
<name>A0A8B8J021_PHODC</name>
<dbReference type="Pfam" id="PF08022">
    <property type="entry name" value="FAD_binding_8"/>
    <property type="match status" value="1"/>
</dbReference>
<feature type="transmembrane region" description="Helical" evidence="6">
    <location>
        <begin position="197"/>
        <end position="217"/>
    </location>
</feature>
<dbReference type="SUPFAM" id="SSF52343">
    <property type="entry name" value="Ferredoxin reductase-like, C-terminal NADP-linked domain"/>
    <property type="match status" value="1"/>
</dbReference>
<keyword evidence="4" id="KW-0560">Oxidoreductase</keyword>
<dbReference type="GO" id="GO:0000293">
    <property type="term" value="F:ferric-chelate reductase activity"/>
    <property type="evidence" value="ECO:0007669"/>
    <property type="project" value="TreeGrafter"/>
</dbReference>
<dbReference type="InterPro" id="IPR013130">
    <property type="entry name" value="Fe3_Rdtase_TM_dom"/>
</dbReference>
<evidence type="ECO:0000256" key="1">
    <source>
        <dbReference type="ARBA" id="ARBA00004141"/>
    </source>
</evidence>
<keyword evidence="8" id="KW-1185">Reference proteome</keyword>
<evidence type="ECO:0000256" key="3">
    <source>
        <dbReference type="ARBA" id="ARBA00022989"/>
    </source>
</evidence>
<feature type="transmembrane region" description="Helical" evidence="6">
    <location>
        <begin position="7"/>
        <end position="28"/>
    </location>
</feature>
<comment type="subcellular location">
    <subcellularLocation>
        <location evidence="1">Membrane</location>
        <topology evidence="1">Multi-pass membrane protein</topology>
    </subcellularLocation>
</comment>
<dbReference type="GO" id="GO:0005886">
    <property type="term" value="C:plasma membrane"/>
    <property type="evidence" value="ECO:0007669"/>
    <property type="project" value="TreeGrafter"/>
</dbReference>
<evidence type="ECO:0000256" key="6">
    <source>
        <dbReference type="SAM" id="Phobius"/>
    </source>
</evidence>
<dbReference type="InterPro" id="IPR017938">
    <property type="entry name" value="Riboflavin_synthase-like_b-brl"/>
</dbReference>
<dbReference type="Gene3D" id="3.40.50.80">
    <property type="entry name" value="Nucleotide-binding domain of ferredoxin-NADP reductase (FNR) module"/>
    <property type="match status" value="2"/>
</dbReference>
<dbReference type="InterPro" id="IPR050369">
    <property type="entry name" value="RBOH/FRE"/>
</dbReference>
<evidence type="ECO:0000256" key="2">
    <source>
        <dbReference type="ARBA" id="ARBA00022692"/>
    </source>
</evidence>
<reference evidence="8" key="1">
    <citation type="journal article" date="2019" name="Nat. Commun.">
        <title>Genome-wide association mapping of date palm fruit traits.</title>
        <authorList>
            <person name="Hazzouri K.M."/>
            <person name="Gros-Balthazard M."/>
            <person name="Flowers J.M."/>
            <person name="Copetti D."/>
            <person name="Lemansour A."/>
            <person name="Lebrun M."/>
            <person name="Masmoudi K."/>
            <person name="Ferrand S."/>
            <person name="Dhar M.I."/>
            <person name="Fresquez Z.A."/>
            <person name="Rosas U."/>
            <person name="Zhang J."/>
            <person name="Talag J."/>
            <person name="Lee S."/>
            <person name="Kudrna D."/>
            <person name="Powell R.F."/>
            <person name="Leitch I.J."/>
            <person name="Krueger R.R."/>
            <person name="Wing R.A."/>
            <person name="Amiri K.M.A."/>
            <person name="Purugganan M.D."/>
        </authorList>
    </citation>
    <scope>NUCLEOTIDE SEQUENCE [LARGE SCALE GENOMIC DNA]</scope>
    <source>
        <strain evidence="8">cv. Khalas</strain>
    </source>
</reference>
<evidence type="ECO:0000259" key="7">
    <source>
        <dbReference type="PROSITE" id="PS51384"/>
    </source>
</evidence>
<protein>
    <submittedName>
        <fullName evidence="9">Ferric reduction oxidase 8, mitochondrial isoform X1</fullName>
    </submittedName>
</protein>
<gene>
    <name evidence="9" type="primary">LOC103697168</name>
</gene>
<dbReference type="GeneID" id="103697168"/>
<dbReference type="OrthoDB" id="167398at2759"/>
<dbReference type="SUPFAM" id="SSF63380">
    <property type="entry name" value="Riboflavin synthase domain-like"/>
    <property type="match status" value="1"/>
</dbReference>
<feature type="transmembrane region" description="Helical" evidence="6">
    <location>
        <begin position="53"/>
        <end position="79"/>
    </location>
</feature>